<dbReference type="EMBL" id="JBHTKX010000001">
    <property type="protein sequence ID" value="MFD1127488.1"/>
    <property type="molecule type" value="Genomic_DNA"/>
</dbReference>
<name>A0ABW3PN00_9BACL</name>
<accession>A0ABW3PN00</accession>
<evidence type="ECO:0000259" key="1">
    <source>
        <dbReference type="Pfam" id="PF07833"/>
    </source>
</evidence>
<evidence type="ECO:0000313" key="3">
    <source>
        <dbReference type="Proteomes" id="UP001597169"/>
    </source>
</evidence>
<sequence length="354" mass="40399">MNWKRITLTGMITALLSTVHVFPHHEALAEANNSIQVFIDDEPVSLATSSYVEQGTIMVPITMLHKLSEVQIKWNNTNKTATVQMNGQFLSLEPGVTKISYAGDVYHLKEEVQLINHRVMVPAAFLSEISDTEMRFDKMDRILYLTTNQYYTMTAPRHEEIQLQAAQVNKYDHVEGMNLIVNGKSHPFTEWEGMWDWSYKPVIHVEDLTNDEREEFAVINTLGYGTGLMQQEVHTVDLETLKEISIQSYEEITNEWIDSSITTQDGQVTVSVKINGQEEIKHTLEEYTGHPPDYFYSKLGFGAVVYYFIENGKLTARLGASASTVVFSGDVTIEYKYKDGRFLADKVNYAPYHK</sequence>
<dbReference type="Gene3D" id="3.30.457.10">
    <property type="entry name" value="Copper amine oxidase-like, N-terminal domain"/>
    <property type="match status" value="1"/>
</dbReference>
<dbReference type="Proteomes" id="UP001597169">
    <property type="component" value="Unassembled WGS sequence"/>
</dbReference>
<dbReference type="RefSeq" id="WP_251581432.1">
    <property type="nucleotide sequence ID" value="NZ_JBHTKX010000001.1"/>
</dbReference>
<organism evidence="2 3">
    <name type="scientific">Paenibacillus provencensis</name>
    <dbReference type="NCBI Taxonomy" id="441151"/>
    <lineage>
        <taxon>Bacteria</taxon>
        <taxon>Bacillati</taxon>
        <taxon>Bacillota</taxon>
        <taxon>Bacilli</taxon>
        <taxon>Bacillales</taxon>
        <taxon>Paenibacillaceae</taxon>
        <taxon>Paenibacillus</taxon>
    </lineage>
</organism>
<dbReference type="Pfam" id="PF07833">
    <property type="entry name" value="Cu_amine_oxidN1"/>
    <property type="match status" value="1"/>
</dbReference>
<keyword evidence="3" id="KW-1185">Reference proteome</keyword>
<comment type="caution">
    <text evidence="2">The sequence shown here is derived from an EMBL/GenBank/DDBJ whole genome shotgun (WGS) entry which is preliminary data.</text>
</comment>
<dbReference type="InterPro" id="IPR036582">
    <property type="entry name" value="Mao_N_sf"/>
</dbReference>
<evidence type="ECO:0000313" key="2">
    <source>
        <dbReference type="EMBL" id="MFD1127488.1"/>
    </source>
</evidence>
<proteinExistence type="predicted"/>
<dbReference type="SUPFAM" id="SSF55383">
    <property type="entry name" value="Copper amine oxidase, domain N"/>
    <property type="match status" value="1"/>
</dbReference>
<gene>
    <name evidence="2" type="ORF">ACFQ3J_04755</name>
</gene>
<feature type="domain" description="Copper amine oxidase-like N-terminal" evidence="1">
    <location>
        <begin position="39"/>
        <end position="142"/>
    </location>
</feature>
<reference evidence="3" key="1">
    <citation type="journal article" date="2019" name="Int. J. Syst. Evol. Microbiol.">
        <title>The Global Catalogue of Microorganisms (GCM) 10K type strain sequencing project: providing services to taxonomists for standard genome sequencing and annotation.</title>
        <authorList>
            <consortium name="The Broad Institute Genomics Platform"/>
            <consortium name="The Broad Institute Genome Sequencing Center for Infectious Disease"/>
            <person name="Wu L."/>
            <person name="Ma J."/>
        </authorList>
    </citation>
    <scope>NUCLEOTIDE SEQUENCE [LARGE SCALE GENOMIC DNA]</scope>
    <source>
        <strain evidence="3">CCUG 53519</strain>
    </source>
</reference>
<dbReference type="InterPro" id="IPR012854">
    <property type="entry name" value="Cu_amine_oxidase-like_N"/>
</dbReference>
<protein>
    <submittedName>
        <fullName evidence="2">Stalk domain-containing protein</fullName>
    </submittedName>
</protein>